<evidence type="ECO:0000259" key="3">
    <source>
        <dbReference type="Pfam" id="PF07338"/>
    </source>
</evidence>
<dbReference type="EMBL" id="MPUJ01000002">
    <property type="protein sequence ID" value="ONK08575.1"/>
    <property type="molecule type" value="Genomic_DNA"/>
</dbReference>
<name>A0A1V2R886_9GAMM</name>
<protein>
    <recommendedName>
        <fullName evidence="3">YdgH/BhsA/McbA-like domain-containing protein</fullName>
    </recommendedName>
</protein>
<gene>
    <name evidence="4" type="ORF">BSK71_04930</name>
</gene>
<dbReference type="RefSeq" id="WP_039356952.1">
    <property type="nucleotide sequence ID" value="NZ_JRMH01000001.1"/>
</dbReference>
<evidence type="ECO:0000256" key="2">
    <source>
        <dbReference type="SAM" id="SignalP"/>
    </source>
</evidence>
<evidence type="ECO:0000256" key="1">
    <source>
        <dbReference type="ARBA" id="ARBA00022729"/>
    </source>
</evidence>
<dbReference type="InterPro" id="IPR010854">
    <property type="entry name" value="YdgH/BhsA/McbA-like_dom"/>
</dbReference>
<feature type="signal peptide" evidence="2">
    <location>
        <begin position="1"/>
        <end position="22"/>
    </location>
</feature>
<dbReference type="NCBIfam" id="NF047859">
    <property type="entry name" value="StressCuResBhsA"/>
    <property type="match status" value="1"/>
</dbReference>
<comment type="caution">
    <text evidence="4">The sequence shown here is derived from an EMBL/GenBank/DDBJ whole genome shotgun (WGS) entry which is preliminary data.</text>
</comment>
<reference evidence="5" key="1">
    <citation type="submission" date="2016-11" db="EMBL/GenBank/DDBJ databases">
        <authorList>
            <person name="Panda P."/>
            <person name="Visnovsky S."/>
            <person name="Pitman A."/>
        </authorList>
    </citation>
    <scope>NUCLEOTIDE SEQUENCE [LARGE SCALE GENOMIC DNA]</scope>
    <source>
        <strain evidence="5">ICMP 9972</strain>
    </source>
</reference>
<dbReference type="AlphaFoldDB" id="A0A1V2R886"/>
<organism evidence="4 5">
    <name type="scientific">Pectobacterium actinidiae</name>
    <dbReference type="NCBI Taxonomy" id="1507808"/>
    <lineage>
        <taxon>Bacteria</taxon>
        <taxon>Pseudomonadati</taxon>
        <taxon>Pseudomonadota</taxon>
        <taxon>Gammaproteobacteria</taxon>
        <taxon>Enterobacterales</taxon>
        <taxon>Pectobacteriaceae</taxon>
        <taxon>Pectobacterium</taxon>
    </lineage>
</organism>
<dbReference type="Proteomes" id="UP000189286">
    <property type="component" value="Unassembled WGS sequence"/>
</dbReference>
<evidence type="ECO:0000313" key="4">
    <source>
        <dbReference type="EMBL" id="ONK08575.1"/>
    </source>
</evidence>
<dbReference type="Pfam" id="PF07338">
    <property type="entry name" value="YdgH_BhsA-like"/>
    <property type="match status" value="1"/>
</dbReference>
<proteinExistence type="predicted"/>
<evidence type="ECO:0000313" key="5">
    <source>
        <dbReference type="Proteomes" id="UP000189286"/>
    </source>
</evidence>
<sequence length="84" mass="8724">MNRIKCILSACVILSISTSAFAAKSVTSDEGLTKIGVVSVRSASTLDDLENKVADKASKAGASAYRIISAHGNNSLHGVAVIYR</sequence>
<dbReference type="SUPFAM" id="SSF159871">
    <property type="entry name" value="YdgH-like"/>
    <property type="match status" value="1"/>
</dbReference>
<accession>A0A1V2R886</accession>
<dbReference type="InterPro" id="IPR025543">
    <property type="entry name" value="Dodecin-like"/>
</dbReference>
<dbReference type="Gene3D" id="3.30.1660.10">
    <property type="entry name" value="Flavin-binding protein dodecin"/>
    <property type="match status" value="1"/>
</dbReference>
<keyword evidence="1 2" id="KW-0732">Signal</keyword>
<dbReference type="InterPro" id="IPR036275">
    <property type="entry name" value="YdgH-like_sf"/>
</dbReference>
<feature type="domain" description="YdgH/BhsA/McbA-like" evidence="3">
    <location>
        <begin position="32"/>
        <end position="84"/>
    </location>
</feature>
<feature type="chain" id="PRO_5010699279" description="YdgH/BhsA/McbA-like domain-containing protein" evidence="2">
    <location>
        <begin position="23"/>
        <end position="84"/>
    </location>
</feature>
<dbReference type="OrthoDB" id="6638089at2"/>